<dbReference type="RefSeq" id="WP_256399597.1">
    <property type="nucleotide sequence ID" value="NZ_JANHJR010000002.1"/>
</dbReference>
<keyword evidence="3" id="KW-1185">Reference proteome</keyword>
<dbReference type="Proteomes" id="UP001597034">
    <property type="component" value="Unassembled WGS sequence"/>
</dbReference>
<proteinExistence type="predicted"/>
<name>A0ABD6DE26_9EURY</name>
<sequence length="168" mass="18808">MNRERLFQFALLGFAAVLLVAMFWYLGVIELPGESQYEGGTVVVSDGNGTEKAVIEVEVADTRQERFTGLSDHDNLEDGHGMWFVYDTESQHTYVMRRMDFPLDIIFVGADGRINSIHHRRAPDPNEDGNDITATGTGQYVLEVPRGYANETGMEVGDYVEPHYNGSN</sequence>
<evidence type="ECO:0000256" key="1">
    <source>
        <dbReference type="SAM" id="Phobius"/>
    </source>
</evidence>
<dbReference type="InterPro" id="IPR003795">
    <property type="entry name" value="DUF192"/>
</dbReference>
<keyword evidence="1" id="KW-0812">Transmembrane</keyword>
<evidence type="ECO:0000313" key="2">
    <source>
        <dbReference type="EMBL" id="MFD1644323.1"/>
    </source>
</evidence>
<protein>
    <submittedName>
        <fullName evidence="2">DUF192 domain-containing protein</fullName>
    </submittedName>
</protein>
<feature type="transmembrane region" description="Helical" evidence="1">
    <location>
        <begin position="6"/>
        <end position="26"/>
    </location>
</feature>
<dbReference type="Pfam" id="PF02643">
    <property type="entry name" value="DUF192"/>
    <property type="match status" value="1"/>
</dbReference>
<keyword evidence="1" id="KW-1133">Transmembrane helix</keyword>
<reference evidence="2 3" key="1">
    <citation type="journal article" date="2019" name="Int. J. Syst. Evol. Microbiol.">
        <title>The Global Catalogue of Microorganisms (GCM) 10K type strain sequencing project: providing services to taxonomists for standard genome sequencing and annotation.</title>
        <authorList>
            <consortium name="The Broad Institute Genomics Platform"/>
            <consortium name="The Broad Institute Genome Sequencing Center for Infectious Disease"/>
            <person name="Wu L."/>
            <person name="Ma J."/>
        </authorList>
    </citation>
    <scope>NUCLEOTIDE SEQUENCE [LARGE SCALE GENOMIC DNA]</scope>
    <source>
        <strain evidence="2 3">CGMCC 1.10390</strain>
    </source>
</reference>
<dbReference type="PANTHER" id="PTHR37953:SF1">
    <property type="entry name" value="UPF0127 PROTEIN MJ1496"/>
    <property type="match status" value="1"/>
</dbReference>
<organism evidence="2 3">
    <name type="scientific">Haloarchaeobius litoreus</name>
    <dbReference type="NCBI Taxonomy" id="755306"/>
    <lineage>
        <taxon>Archaea</taxon>
        <taxon>Methanobacteriati</taxon>
        <taxon>Methanobacteriota</taxon>
        <taxon>Stenosarchaea group</taxon>
        <taxon>Halobacteria</taxon>
        <taxon>Halobacteriales</taxon>
        <taxon>Halorubellaceae</taxon>
        <taxon>Haloarchaeobius</taxon>
    </lineage>
</organism>
<dbReference type="PANTHER" id="PTHR37953">
    <property type="entry name" value="UPF0127 PROTEIN MJ1496"/>
    <property type="match status" value="1"/>
</dbReference>
<dbReference type="EMBL" id="JBHUDO010000001">
    <property type="protein sequence ID" value="MFD1644323.1"/>
    <property type="molecule type" value="Genomic_DNA"/>
</dbReference>
<accession>A0ABD6DE26</accession>
<dbReference type="AlphaFoldDB" id="A0ABD6DE26"/>
<dbReference type="Gene3D" id="2.60.120.1140">
    <property type="entry name" value="Protein of unknown function DUF192"/>
    <property type="match status" value="1"/>
</dbReference>
<gene>
    <name evidence="2" type="ORF">ACFSBL_01370</name>
</gene>
<comment type="caution">
    <text evidence="2">The sequence shown here is derived from an EMBL/GenBank/DDBJ whole genome shotgun (WGS) entry which is preliminary data.</text>
</comment>
<evidence type="ECO:0000313" key="3">
    <source>
        <dbReference type="Proteomes" id="UP001597034"/>
    </source>
</evidence>
<dbReference type="InterPro" id="IPR038695">
    <property type="entry name" value="Saro_0823-like_sf"/>
</dbReference>
<keyword evidence="1" id="KW-0472">Membrane</keyword>